<evidence type="ECO:0000313" key="3">
    <source>
        <dbReference type="Proteomes" id="UP000683291"/>
    </source>
</evidence>
<reference evidence="2" key="1">
    <citation type="submission" date="2021-04" db="EMBL/GenBank/DDBJ databases">
        <title>Complete genome sequence for Sulfitobacter sp. strain JK7-1.</title>
        <authorList>
            <person name="Park S.-J."/>
        </authorList>
    </citation>
    <scope>NUCLEOTIDE SEQUENCE</scope>
    <source>
        <strain evidence="2">JK7-1</strain>
    </source>
</reference>
<dbReference type="KEGG" id="sual:KDD17_09650"/>
<organism evidence="2 3">
    <name type="scientific">Sulfitobacter albidus</name>
    <dbReference type="NCBI Taxonomy" id="2829501"/>
    <lineage>
        <taxon>Bacteria</taxon>
        <taxon>Pseudomonadati</taxon>
        <taxon>Pseudomonadota</taxon>
        <taxon>Alphaproteobacteria</taxon>
        <taxon>Rhodobacterales</taxon>
        <taxon>Roseobacteraceae</taxon>
        <taxon>Sulfitobacter</taxon>
    </lineage>
</organism>
<evidence type="ECO:0008006" key="4">
    <source>
        <dbReference type="Google" id="ProtNLM"/>
    </source>
</evidence>
<dbReference type="EMBL" id="CP073581">
    <property type="protein sequence ID" value="QUJ75271.1"/>
    <property type="molecule type" value="Genomic_DNA"/>
</dbReference>
<keyword evidence="1" id="KW-1133">Transmembrane helix</keyword>
<evidence type="ECO:0000256" key="1">
    <source>
        <dbReference type="SAM" id="Phobius"/>
    </source>
</evidence>
<sequence length="57" mass="6353">MNDRGTAPDFTQACIVMFGVNIAWIFVAIWAIWGLIAVAATGWCINRAIGWIEARRD</sequence>
<name>A0A975JBA3_9RHOB</name>
<keyword evidence="3" id="KW-1185">Reference proteome</keyword>
<evidence type="ECO:0000313" key="2">
    <source>
        <dbReference type="EMBL" id="QUJ75271.1"/>
    </source>
</evidence>
<keyword evidence="1" id="KW-0472">Membrane</keyword>
<keyword evidence="1" id="KW-0812">Transmembrane</keyword>
<protein>
    <recommendedName>
        <fullName evidence="4">Histidinol phosphate aminotransferase</fullName>
    </recommendedName>
</protein>
<accession>A0A975JBA3</accession>
<dbReference type="RefSeq" id="WP_212703476.1">
    <property type="nucleotide sequence ID" value="NZ_CP073581.1"/>
</dbReference>
<gene>
    <name evidence="2" type="ORF">KDD17_09650</name>
</gene>
<dbReference type="Proteomes" id="UP000683291">
    <property type="component" value="Chromosome 1"/>
</dbReference>
<feature type="transmembrane region" description="Helical" evidence="1">
    <location>
        <begin position="22"/>
        <end position="45"/>
    </location>
</feature>
<dbReference type="AlphaFoldDB" id="A0A975JBA3"/>
<proteinExistence type="predicted"/>